<dbReference type="KEGG" id="hsal:JMJ58_23045"/>
<organism evidence="2 3">
    <name type="scientific">Haloterrigena salifodinae</name>
    <dbReference type="NCBI Taxonomy" id="2675099"/>
    <lineage>
        <taxon>Archaea</taxon>
        <taxon>Methanobacteriati</taxon>
        <taxon>Methanobacteriota</taxon>
        <taxon>Stenosarchaea group</taxon>
        <taxon>Halobacteria</taxon>
        <taxon>Halobacteriales</taxon>
        <taxon>Natrialbaceae</taxon>
        <taxon>Haloterrigena</taxon>
    </lineage>
</organism>
<name>A0A8T8E7Q5_9EURY</name>
<feature type="region of interest" description="Disordered" evidence="1">
    <location>
        <begin position="1"/>
        <end position="76"/>
    </location>
</feature>
<evidence type="ECO:0000313" key="2">
    <source>
        <dbReference type="EMBL" id="QRV17687.1"/>
    </source>
</evidence>
<feature type="compositionally biased region" description="Basic and acidic residues" evidence="1">
    <location>
        <begin position="18"/>
        <end position="41"/>
    </location>
</feature>
<keyword evidence="3" id="KW-1185">Reference proteome</keyword>
<evidence type="ECO:0000256" key="1">
    <source>
        <dbReference type="SAM" id="MobiDB-lite"/>
    </source>
</evidence>
<feature type="compositionally biased region" description="Basic and acidic residues" evidence="1">
    <location>
        <begin position="48"/>
        <end position="76"/>
    </location>
</feature>
<sequence>MRLAITPWDSSGPTRGRGTGDGRSESRRSESAGRSETDAPRETASVRSDGRFVAERVRDGIAPSERRTEPTAKRTR</sequence>
<keyword evidence="2" id="KW-0614">Plasmid</keyword>
<dbReference type="Proteomes" id="UP000637819">
    <property type="component" value="Plasmid pHTS220"/>
</dbReference>
<proteinExistence type="predicted"/>
<dbReference type="GeneID" id="62878067"/>
<protein>
    <submittedName>
        <fullName evidence="2">Uncharacterized protein</fullName>
    </submittedName>
</protein>
<accession>A0A8T8E7Q5</accession>
<gene>
    <name evidence="2" type="ORF">JMJ58_23045</name>
</gene>
<dbReference type="OrthoDB" id="380745at2157"/>
<geneLocation type="plasmid" evidence="2 3">
    <name>pHTS220</name>
</geneLocation>
<dbReference type="AlphaFoldDB" id="A0A8T8E7Q5"/>
<dbReference type="EMBL" id="CP069191">
    <property type="protein sequence ID" value="QRV17687.1"/>
    <property type="molecule type" value="Genomic_DNA"/>
</dbReference>
<reference evidence="2 3" key="1">
    <citation type="submission" date="2021-01" db="EMBL/GenBank/DDBJ databases">
        <title>Genome Sequence and Methylation Pattern of Haloterrigena salifodinae BOL5-1, An Extremely Halophilic Archaeon from a Bolivian Salt Mine.</title>
        <authorList>
            <person name="DasSarma P."/>
            <person name="Anton B.P."/>
            <person name="DasSarma S.L."/>
            <person name="von Ehrenheim H.A.L."/>
            <person name="Martinez F.L."/>
            <person name="Guzman D."/>
            <person name="Roberts R.J."/>
            <person name="DasSarma S."/>
        </authorList>
    </citation>
    <scope>NUCLEOTIDE SEQUENCE [LARGE SCALE GENOMIC DNA]</scope>
    <source>
        <strain evidence="2 3">BOL5-1</strain>
        <plasmid evidence="2 3">pHTS220</plasmid>
    </source>
</reference>
<evidence type="ECO:0000313" key="3">
    <source>
        <dbReference type="Proteomes" id="UP000637819"/>
    </source>
</evidence>
<dbReference type="RefSeq" id="WP_126664486.1">
    <property type="nucleotide sequence ID" value="NZ_CP069191.1"/>
</dbReference>